<evidence type="ECO:0000313" key="2">
    <source>
        <dbReference type="Proteomes" id="UP000318704"/>
    </source>
</evidence>
<reference evidence="1 2" key="1">
    <citation type="submission" date="2019-03" db="EMBL/GenBank/DDBJ databases">
        <title>Deep-cultivation of Planctomycetes and their phenomic and genomic characterization uncovers novel biology.</title>
        <authorList>
            <person name="Wiegand S."/>
            <person name="Jogler M."/>
            <person name="Boedeker C."/>
            <person name="Pinto D."/>
            <person name="Vollmers J."/>
            <person name="Rivas-Marin E."/>
            <person name="Kohn T."/>
            <person name="Peeters S.H."/>
            <person name="Heuer A."/>
            <person name="Rast P."/>
            <person name="Oberbeckmann S."/>
            <person name="Bunk B."/>
            <person name="Jeske O."/>
            <person name="Meyerdierks A."/>
            <person name="Storesund J.E."/>
            <person name="Kallscheuer N."/>
            <person name="Luecker S."/>
            <person name="Lage O.M."/>
            <person name="Pohl T."/>
            <person name="Merkel B.J."/>
            <person name="Hornburger P."/>
            <person name="Mueller R.-W."/>
            <person name="Bruemmer F."/>
            <person name="Labrenz M."/>
            <person name="Spormann A.M."/>
            <person name="Op den Camp H."/>
            <person name="Overmann J."/>
            <person name="Amann R."/>
            <person name="Jetten M.S.M."/>
            <person name="Mascher T."/>
            <person name="Medema M.H."/>
            <person name="Devos D.P."/>
            <person name="Kaster A.-K."/>
            <person name="Ovreas L."/>
            <person name="Rohde M."/>
            <person name="Galperin M.Y."/>
            <person name="Jogler C."/>
        </authorList>
    </citation>
    <scope>NUCLEOTIDE SEQUENCE [LARGE SCALE GENOMIC DNA]</scope>
    <source>
        <strain evidence="1 2">V144</strain>
    </source>
</reference>
<accession>A0A517VS77</accession>
<organism evidence="1 2">
    <name type="scientific">Gimesia aquarii</name>
    <dbReference type="NCBI Taxonomy" id="2527964"/>
    <lineage>
        <taxon>Bacteria</taxon>
        <taxon>Pseudomonadati</taxon>
        <taxon>Planctomycetota</taxon>
        <taxon>Planctomycetia</taxon>
        <taxon>Planctomycetales</taxon>
        <taxon>Planctomycetaceae</taxon>
        <taxon>Gimesia</taxon>
    </lineage>
</organism>
<name>A0A517VS77_9PLAN</name>
<sequence>MWVVTHLRKDRSSDCFEVIGSYGPIYDIDLAHQIQTKLADESENLEDKYVLTPLNEVLDMFFNECN</sequence>
<proteinExistence type="predicted"/>
<protein>
    <submittedName>
        <fullName evidence="1">Uncharacterized protein</fullName>
    </submittedName>
</protein>
<dbReference type="KEGG" id="gaw:V144x_12460"/>
<gene>
    <name evidence="1" type="ORF">V144x_12460</name>
</gene>
<evidence type="ECO:0000313" key="1">
    <source>
        <dbReference type="EMBL" id="QDT95799.1"/>
    </source>
</evidence>
<dbReference type="Proteomes" id="UP000318704">
    <property type="component" value="Chromosome"/>
</dbReference>
<dbReference type="EMBL" id="CP037920">
    <property type="protein sequence ID" value="QDT95799.1"/>
    <property type="molecule type" value="Genomic_DNA"/>
</dbReference>
<dbReference type="AlphaFoldDB" id="A0A517VS77"/>